<feature type="region of interest" description="Disordered" evidence="1">
    <location>
        <begin position="565"/>
        <end position="603"/>
    </location>
</feature>
<dbReference type="Pfam" id="PF03134">
    <property type="entry name" value="TB2_DP1_HVA22"/>
    <property type="match status" value="1"/>
</dbReference>
<name>A0A336MCG9_CULSO</name>
<reference evidence="3" key="1">
    <citation type="submission" date="2018-07" db="EMBL/GenBank/DDBJ databases">
        <authorList>
            <person name="Quirk P.G."/>
            <person name="Krulwich T.A."/>
        </authorList>
    </citation>
    <scope>NUCLEOTIDE SEQUENCE</scope>
</reference>
<feature type="region of interest" description="Disordered" evidence="1">
    <location>
        <begin position="941"/>
        <end position="1016"/>
    </location>
</feature>
<feature type="region of interest" description="Disordered" evidence="1">
    <location>
        <begin position="876"/>
        <end position="902"/>
    </location>
</feature>
<gene>
    <name evidence="3" type="primary">CSON014683</name>
</gene>
<dbReference type="InterPro" id="IPR004345">
    <property type="entry name" value="TB2_DP1_HVA22"/>
</dbReference>
<feature type="transmembrane region" description="Helical" evidence="2">
    <location>
        <begin position="160"/>
        <end position="177"/>
    </location>
</feature>
<feature type="region of interest" description="Disordered" evidence="1">
    <location>
        <begin position="400"/>
        <end position="426"/>
    </location>
</feature>
<dbReference type="InterPro" id="IPR018247">
    <property type="entry name" value="EF_Hand_1_Ca_BS"/>
</dbReference>
<feature type="region of interest" description="Disordered" evidence="1">
    <location>
        <begin position="669"/>
        <end position="688"/>
    </location>
</feature>
<dbReference type="GO" id="GO:0071786">
    <property type="term" value="P:endoplasmic reticulum tubular network organization"/>
    <property type="evidence" value="ECO:0007669"/>
    <property type="project" value="TreeGrafter"/>
</dbReference>
<feature type="transmembrane region" description="Helical" evidence="2">
    <location>
        <begin position="197"/>
        <end position="218"/>
    </location>
</feature>
<accession>A0A336MCG9</accession>
<feature type="compositionally biased region" description="Basic residues" evidence="1">
    <location>
        <begin position="400"/>
        <end position="413"/>
    </location>
</feature>
<feature type="compositionally biased region" description="Pro residues" evidence="1">
    <location>
        <begin position="946"/>
        <end position="955"/>
    </location>
</feature>
<dbReference type="GO" id="GO:0008017">
    <property type="term" value="F:microtubule binding"/>
    <property type="evidence" value="ECO:0007669"/>
    <property type="project" value="TreeGrafter"/>
</dbReference>
<feature type="region of interest" description="Disordered" evidence="1">
    <location>
        <begin position="835"/>
        <end position="855"/>
    </location>
</feature>
<dbReference type="AlphaFoldDB" id="A0A336MCG9"/>
<keyword evidence="2" id="KW-0472">Membrane</keyword>
<dbReference type="GO" id="GO:0071782">
    <property type="term" value="C:endoplasmic reticulum tubular network"/>
    <property type="evidence" value="ECO:0007669"/>
    <property type="project" value="TreeGrafter"/>
</dbReference>
<feature type="compositionally biased region" description="Low complexity" evidence="1">
    <location>
        <begin position="890"/>
        <end position="902"/>
    </location>
</feature>
<dbReference type="VEuPathDB" id="VectorBase:CSON014683"/>
<feature type="transmembrane region" description="Helical" evidence="2">
    <location>
        <begin position="131"/>
        <end position="153"/>
    </location>
</feature>
<proteinExistence type="predicted"/>
<dbReference type="PANTHER" id="PTHR12300">
    <property type="entry name" value="HVA22-LIKE PROTEINS"/>
    <property type="match status" value="1"/>
</dbReference>
<evidence type="ECO:0000256" key="1">
    <source>
        <dbReference type="SAM" id="MobiDB-lite"/>
    </source>
</evidence>
<protein>
    <submittedName>
        <fullName evidence="3">CSON014683 protein</fullName>
    </submittedName>
</protein>
<feature type="region of interest" description="Disordered" evidence="1">
    <location>
        <begin position="732"/>
        <end position="753"/>
    </location>
</feature>
<dbReference type="PANTHER" id="PTHR12300:SF117">
    <property type="entry name" value="LP05237P-RELATED"/>
    <property type="match status" value="1"/>
</dbReference>
<evidence type="ECO:0000256" key="2">
    <source>
        <dbReference type="SAM" id="Phobius"/>
    </source>
</evidence>
<feature type="compositionally biased region" description="Acidic residues" evidence="1">
    <location>
        <begin position="736"/>
        <end position="753"/>
    </location>
</feature>
<dbReference type="PROSITE" id="PS00018">
    <property type="entry name" value="EF_HAND_1"/>
    <property type="match status" value="1"/>
</dbReference>
<feature type="compositionally biased region" description="Basic and acidic residues" evidence="1">
    <location>
        <begin position="997"/>
        <end position="1016"/>
    </location>
</feature>
<organism evidence="3">
    <name type="scientific">Culicoides sonorensis</name>
    <name type="common">Biting midge</name>
    <dbReference type="NCBI Taxonomy" id="179676"/>
    <lineage>
        <taxon>Eukaryota</taxon>
        <taxon>Metazoa</taxon>
        <taxon>Ecdysozoa</taxon>
        <taxon>Arthropoda</taxon>
        <taxon>Hexapoda</taxon>
        <taxon>Insecta</taxon>
        <taxon>Pterygota</taxon>
        <taxon>Neoptera</taxon>
        <taxon>Endopterygota</taxon>
        <taxon>Diptera</taxon>
        <taxon>Nematocera</taxon>
        <taxon>Chironomoidea</taxon>
        <taxon>Ceratopogonidae</taxon>
        <taxon>Ceratopogoninae</taxon>
        <taxon>Culicoides</taxon>
        <taxon>Monoculicoides</taxon>
    </lineage>
</organism>
<dbReference type="EMBL" id="UFQT01000847">
    <property type="protein sequence ID" value="SSX27620.1"/>
    <property type="molecule type" value="Genomic_DNA"/>
</dbReference>
<keyword evidence="2" id="KW-0812">Transmembrane</keyword>
<dbReference type="GO" id="GO:0005789">
    <property type="term" value="C:endoplasmic reticulum membrane"/>
    <property type="evidence" value="ECO:0007669"/>
    <property type="project" value="TreeGrafter"/>
</dbReference>
<evidence type="ECO:0000313" key="3">
    <source>
        <dbReference type="EMBL" id="SSX27620.1"/>
    </source>
</evidence>
<dbReference type="GO" id="GO:0005881">
    <property type="term" value="C:cytoplasmic microtubule"/>
    <property type="evidence" value="ECO:0007669"/>
    <property type="project" value="TreeGrafter"/>
</dbReference>
<feature type="compositionally biased region" description="Acidic residues" evidence="1">
    <location>
        <begin position="840"/>
        <end position="855"/>
    </location>
</feature>
<sequence>MYRSSSDYRFVIRPGRRRGSINELIEKYNVLSESSPSQSANNLFNYNNYNCYQEEPESFYRSTSKMYRQQHKFQNKTNDYDRNEIDEYNQDEVISSSTQLEDPNTVLSRLAGIVLPFWLILKPVLTTVTVAPLPLFFSLTGTGIFALLLIFILPRTFSEILLYPGFRLVFGTLYPAYASYKAVRTKNVKEYVKWMMYWIVFAFFTCIETFTDIFLSWFPFYYEIKVILVIWLLSPATKGSSTLYRKFVHPMLTKREQEIDEYINQAKEKGYTAVLQLGSKGINYATTVVMQTAIKAFQKGQLDLALMAPAQSLPNGMNHVGRHRDNDDATDAPYHTTTHLTMQRSFSMDSALNNPENAQIHINGYDSIIYEVESESEEQEFLRGDSESEMTSAARARIVPKRKTQAVTKRGRGRPAGPRARRNVRESSMEKTLELLQLINCIFMLTFSVSTKVSDFHTKMLYETYSILFLLQGGGGLVQSIRKSYSLSDLSEPEQPRSKDDIDATVRMSAQQQQRMLRSQTRNNPMRARPNVEMSFPELDLQMKHQVNDQNVDYDYIRSTDNISSGYSSAEPGLSRAGSITSTAKPRLRSKNRSEESEGYPNEIESYLINEDRHPRNRENERTLPSNLTPQDMEKYVMFLQWLENNKKIESNEKLEDSLTKAEIQLKKDENSAENREQLKKIENEKKDDINNDRNVEIELKVPQSQYRRSVSPIEQRLDTVEQELKSFTLEKTPENDDEFQDVIDDDDDDDEGDLSITEMSEPTASTVIENPDWTAQMLEKIENLADSLTKTSHEDTEIASLVTVEPKLDEKMHSIDTKNEDLPNEIQIGQKIFRLEDKKEEDDEIPSDNPGSDEEIVLESKLIISNSHVELTTLKTSSSRESLNKIGSRRSSLSNSTTNLNMDLTVSNQKLAKSNSLTNISSNEQKPANEQPERIISHHTKGKAPVPPVMPKPSPSNFDAAKPPLPIKPNPNSDRSVKEKKRKSGGLFSSFTGIFKSDHNKDNEMHDENPKETRI</sequence>
<keyword evidence="2" id="KW-1133">Transmembrane helix</keyword>